<keyword evidence="3" id="KW-1185">Reference proteome</keyword>
<reference evidence="2 3" key="1">
    <citation type="journal article" date="2020" name="ISME J.">
        <title>Uncovering the hidden diversity of litter-decomposition mechanisms in mushroom-forming fungi.</title>
        <authorList>
            <person name="Floudas D."/>
            <person name="Bentzer J."/>
            <person name="Ahren D."/>
            <person name="Johansson T."/>
            <person name="Persson P."/>
            <person name="Tunlid A."/>
        </authorList>
    </citation>
    <scope>NUCLEOTIDE SEQUENCE [LARGE SCALE GENOMIC DNA]</scope>
    <source>
        <strain evidence="2 3">CBS 291.85</strain>
    </source>
</reference>
<gene>
    <name evidence="2" type="ORF">D9758_003950</name>
</gene>
<proteinExistence type="predicted"/>
<protein>
    <submittedName>
        <fullName evidence="2">Uncharacterized protein</fullName>
    </submittedName>
</protein>
<evidence type="ECO:0000313" key="2">
    <source>
        <dbReference type="EMBL" id="KAF5367099.1"/>
    </source>
</evidence>
<dbReference type="Proteomes" id="UP000559256">
    <property type="component" value="Unassembled WGS sequence"/>
</dbReference>
<organism evidence="2 3">
    <name type="scientific">Tetrapyrgos nigripes</name>
    <dbReference type="NCBI Taxonomy" id="182062"/>
    <lineage>
        <taxon>Eukaryota</taxon>
        <taxon>Fungi</taxon>
        <taxon>Dikarya</taxon>
        <taxon>Basidiomycota</taxon>
        <taxon>Agaricomycotina</taxon>
        <taxon>Agaricomycetes</taxon>
        <taxon>Agaricomycetidae</taxon>
        <taxon>Agaricales</taxon>
        <taxon>Marasmiineae</taxon>
        <taxon>Marasmiaceae</taxon>
        <taxon>Tetrapyrgos</taxon>
    </lineage>
</organism>
<dbReference type="AlphaFoldDB" id="A0A8H5GL52"/>
<dbReference type="EMBL" id="JAACJM010000020">
    <property type="protein sequence ID" value="KAF5367099.1"/>
    <property type="molecule type" value="Genomic_DNA"/>
</dbReference>
<name>A0A8H5GL52_9AGAR</name>
<accession>A0A8H5GL52</accession>
<evidence type="ECO:0000256" key="1">
    <source>
        <dbReference type="SAM" id="MobiDB-lite"/>
    </source>
</evidence>
<evidence type="ECO:0000313" key="3">
    <source>
        <dbReference type="Proteomes" id="UP000559256"/>
    </source>
</evidence>
<sequence>MATTPFPGLRQFHEGRGFKQWTGNDSKGLMKVYLPAIVGHVPPQMVQAVADFLEFCYLVRRNVIDEDTVAAIENAISRFHHSREIFRTTGVRPDGFSPLPRQHSLVHYPLLIQQFGAPNGLCSSITESKHIVAVKRPWRRSSRNQPLGQMLLTNQRQDKLSAYRVDLESRNLLLPRKSAAPPPPPPPPPLRPGTIDEPEEEESGPIDQPYSQGDVKLSRKPARKIPRRVDDLADYLQQPQLWTLLRQFLYNQLHPDAPVGQMGRDIPIDQCPNLDHRHRVFLHHSAHASFFAPSDASGLGGMRHELIRAVKSWRNGPARYDCVFMEGDDEGEVGFERLLVGRVFAFLRFKHQGVDYPCALIHWFSTVGNAPCDETGMWMVQPDLDRQDNPVMEVVHIDCLYRGAHLIGITGDERVPVHDFGPHNSLDKYMAFYVNKYVDYHAHEIAF</sequence>
<feature type="compositionally biased region" description="Pro residues" evidence="1">
    <location>
        <begin position="180"/>
        <end position="191"/>
    </location>
</feature>
<dbReference type="OrthoDB" id="3199698at2759"/>
<feature type="region of interest" description="Disordered" evidence="1">
    <location>
        <begin position="173"/>
        <end position="222"/>
    </location>
</feature>
<comment type="caution">
    <text evidence="2">The sequence shown here is derived from an EMBL/GenBank/DDBJ whole genome shotgun (WGS) entry which is preliminary data.</text>
</comment>